<reference evidence="6 7" key="1">
    <citation type="submission" date="2015-06" db="EMBL/GenBank/DDBJ databases">
        <title>Draft genome of the ant-associated black yeast Phialophora attae CBS 131958.</title>
        <authorList>
            <person name="Moreno L.F."/>
            <person name="Stielow B.J."/>
            <person name="de Hoog S."/>
            <person name="Vicente V.A."/>
            <person name="Weiss V.A."/>
            <person name="de Vries M."/>
            <person name="Cruz L.M."/>
            <person name="Souza E.M."/>
        </authorList>
    </citation>
    <scope>NUCLEOTIDE SEQUENCE [LARGE SCALE GENOMIC DNA]</scope>
    <source>
        <strain evidence="6 7">CBS 131958</strain>
    </source>
</reference>
<proteinExistence type="inferred from homology"/>
<dbReference type="AlphaFoldDB" id="A0A0N1I0X3"/>
<dbReference type="PANTHER" id="PTHR31306">
    <property type="entry name" value="ALPHA-1,6-MANNOSYLTRANSFERASE MNN11-RELATED"/>
    <property type="match status" value="1"/>
</dbReference>
<dbReference type="VEuPathDB" id="FungiDB:AB675_2858"/>
<organism evidence="6 7">
    <name type="scientific">Cyphellophora attinorum</name>
    <dbReference type="NCBI Taxonomy" id="1664694"/>
    <lineage>
        <taxon>Eukaryota</taxon>
        <taxon>Fungi</taxon>
        <taxon>Dikarya</taxon>
        <taxon>Ascomycota</taxon>
        <taxon>Pezizomycotina</taxon>
        <taxon>Eurotiomycetes</taxon>
        <taxon>Chaetothyriomycetidae</taxon>
        <taxon>Chaetothyriales</taxon>
        <taxon>Cyphellophoraceae</taxon>
        <taxon>Cyphellophora</taxon>
    </lineage>
</organism>
<evidence type="ECO:0000313" key="6">
    <source>
        <dbReference type="EMBL" id="KPI45316.1"/>
    </source>
</evidence>
<protein>
    <submittedName>
        <fullName evidence="6">Putative alpha-1,6-mannosyltransferase MNN10</fullName>
    </submittedName>
</protein>
<dbReference type="Proteomes" id="UP000038010">
    <property type="component" value="Unassembled WGS sequence"/>
</dbReference>
<dbReference type="InterPro" id="IPR029044">
    <property type="entry name" value="Nucleotide-diphossugar_trans"/>
</dbReference>
<dbReference type="STRING" id="1664694.A0A0N1I0X3"/>
<keyword evidence="5" id="KW-0472">Membrane</keyword>
<dbReference type="InterPro" id="IPR008630">
    <property type="entry name" value="Glyco_trans_34"/>
</dbReference>
<evidence type="ECO:0000256" key="3">
    <source>
        <dbReference type="ARBA" id="ARBA00022679"/>
    </source>
</evidence>
<feature type="region of interest" description="Disordered" evidence="4">
    <location>
        <begin position="13"/>
        <end position="32"/>
    </location>
</feature>
<keyword evidence="2 6" id="KW-0328">Glycosyltransferase</keyword>
<evidence type="ECO:0000313" key="7">
    <source>
        <dbReference type="Proteomes" id="UP000038010"/>
    </source>
</evidence>
<gene>
    <name evidence="6" type="ORF">AB675_2858</name>
</gene>
<evidence type="ECO:0000256" key="5">
    <source>
        <dbReference type="SAM" id="Phobius"/>
    </source>
</evidence>
<evidence type="ECO:0000256" key="4">
    <source>
        <dbReference type="SAM" id="MobiDB-lite"/>
    </source>
</evidence>
<evidence type="ECO:0000256" key="1">
    <source>
        <dbReference type="ARBA" id="ARBA00005664"/>
    </source>
</evidence>
<dbReference type="GeneID" id="28734742"/>
<name>A0A0N1I0X3_9EURO</name>
<dbReference type="GO" id="GO:0000139">
    <property type="term" value="C:Golgi membrane"/>
    <property type="evidence" value="ECO:0007669"/>
    <property type="project" value="TreeGrafter"/>
</dbReference>
<accession>A0A0N1I0X3</accession>
<dbReference type="FunFam" id="3.90.550.10:FF:000117">
    <property type="entry name" value="Glycosyltransferase family 34 protein"/>
    <property type="match status" value="1"/>
</dbReference>
<comment type="similarity">
    <text evidence="1">Belongs to the glycosyltransferase 34 family.</text>
</comment>
<feature type="transmembrane region" description="Helical" evidence="5">
    <location>
        <begin position="95"/>
        <end position="117"/>
    </location>
</feature>
<keyword evidence="3 6" id="KW-0808">Transferase</keyword>
<keyword evidence="7" id="KW-1185">Reference proteome</keyword>
<sequence length="458" mass="53553">MADLGDNDEHWAAAKAKSQKVRGQPSIQRKNEGFFQRSRRKISQTLPLPAFHKYGHGSRTNWRETEKLGRGRWTPREGGTWSRVRTFVGNVLRRFRVVLIVLVFITLSTMLISQTGIQQQYRASKSLGGGSNFVILLAANEGGGVMEWKGPREWAIERDSIRNKRKYADRWGYHLEVADMSTKKRYAHEWRESWEKVDKLRDAMAKYPKAEWFWWMDLNTFIMEPSLSLQKHIFNNLKASTYRDINYYNPMNITHPPESSILDPVSASPLGDGDPSSIDVILSQDCGGFNLGSFFVRRSEFTERLFDIWWDPVLYEQKHMEWEHKEQDALEHLYGAQPYLRSHIAFVDQRKINSFPPAACEVETTDEQKELIKQKKMTQPIDKRFHYNEFDRDFMVNMAGCEWGRDCWAEMYAYRELSIRINRSIFKKIKDAVSGFFERLFGIAKKVDANDQQSDSGK</sequence>
<keyword evidence="5" id="KW-1133">Transmembrane helix</keyword>
<dbReference type="EMBL" id="LFJN01000002">
    <property type="protein sequence ID" value="KPI45316.1"/>
    <property type="molecule type" value="Genomic_DNA"/>
</dbReference>
<evidence type="ECO:0000256" key="2">
    <source>
        <dbReference type="ARBA" id="ARBA00022676"/>
    </source>
</evidence>
<dbReference type="GO" id="GO:0016757">
    <property type="term" value="F:glycosyltransferase activity"/>
    <property type="evidence" value="ECO:0007669"/>
    <property type="project" value="UniProtKB-KW"/>
</dbReference>
<comment type="caution">
    <text evidence="6">The sequence shown here is derived from an EMBL/GenBank/DDBJ whole genome shotgun (WGS) entry which is preliminary data.</text>
</comment>
<dbReference type="PANTHER" id="PTHR31306:SF5">
    <property type="entry name" value="ALPHA-1,6-MANNOSYLTRANSFERASE MNN10-RELATED"/>
    <property type="match status" value="1"/>
</dbReference>
<dbReference type="RefSeq" id="XP_018005279.1">
    <property type="nucleotide sequence ID" value="XM_018142862.1"/>
</dbReference>
<keyword evidence="5" id="KW-0812">Transmembrane</keyword>
<dbReference type="Pfam" id="PF05637">
    <property type="entry name" value="Glyco_transf_34"/>
    <property type="match status" value="1"/>
</dbReference>
<dbReference type="GO" id="GO:0006487">
    <property type="term" value="P:protein N-linked glycosylation"/>
    <property type="evidence" value="ECO:0007669"/>
    <property type="project" value="TreeGrafter"/>
</dbReference>
<dbReference type="Gene3D" id="3.90.550.10">
    <property type="entry name" value="Spore Coat Polysaccharide Biosynthesis Protein SpsA, Chain A"/>
    <property type="match status" value="1"/>
</dbReference>
<dbReference type="OrthoDB" id="407658at2759"/>